<name>A0AAE1U7J6_9EUCA</name>
<evidence type="ECO:0000313" key="2">
    <source>
        <dbReference type="EMBL" id="KAK4313037.1"/>
    </source>
</evidence>
<proteinExistence type="predicted"/>
<sequence length="212" mass="23971">MPLTISEDLKAQLSLLTTQNASVLQEFCRLANQYYRQEINPRIYNSASNKLGVQPSQVEDAVRALVFLLIHCTKAKASKLEVEELATSLNFTKDAVMVLADAYTNNEGDIKEYMKSMGVQVPHYNNLEWRFDILAGSRALHHIAEPLITLQLLLDHSSGIQQKNKEDGSGGKCEKILLQTDPNNLVHMTNVLEEALQEARTHHSRRVQQYLK</sequence>
<organism evidence="2 3">
    <name type="scientific">Petrolisthes manimaculis</name>
    <dbReference type="NCBI Taxonomy" id="1843537"/>
    <lineage>
        <taxon>Eukaryota</taxon>
        <taxon>Metazoa</taxon>
        <taxon>Ecdysozoa</taxon>
        <taxon>Arthropoda</taxon>
        <taxon>Crustacea</taxon>
        <taxon>Multicrustacea</taxon>
        <taxon>Malacostraca</taxon>
        <taxon>Eumalacostraca</taxon>
        <taxon>Eucarida</taxon>
        <taxon>Decapoda</taxon>
        <taxon>Pleocyemata</taxon>
        <taxon>Anomura</taxon>
        <taxon>Galatheoidea</taxon>
        <taxon>Porcellanidae</taxon>
        <taxon>Petrolisthes</taxon>
    </lineage>
</organism>
<dbReference type="Proteomes" id="UP001292094">
    <property type="component" value="Unassembled WGS sequence"/>
</dbReference>
<dbReference type="PROSITE" id="PS51269">
    <property type="entry name" value="COMM"/>
    <property type="match status" value="1"/>
</dbReference>
<keyword evidence="3" id="KW-1185">Reference proteome</keyword>
<dbReference type="AlphaFoldDB" id="A0AAE1U7J6"/>
<accession>A0AAE1U7J6</accession>
<gene>
    <name evidence="2" type="ORF">Pmani_015559</name>
</gene>
<reference evidence="2" key="1">
    <citation type="submission" date="2023-11" db="EMBL/GenBank/DDBJ databases">
        <title>Genome assemblies of two species of porcelain crab, Petrolisthes cinctipes and Petrolisthes manimaculis (Anomura: Porcellanidae).</title>
        <authorList>
            <person name="Angst P."/>
        </authorList>
    </citation>
    <scope>NUCLEOTIDE SEQUENCE</scope>
    <source>
        <strain evidence="2">PB745_02</strain>
        <tissue evidence="2">Gill</tissue>
    </source>
</reference>
<dbReference type="EMBL" id="JAWZYT010001354">
    <property type="protein sequence ID" value="KAK4313037.1"/>
    <property type="molecule type" value="Genomic_DNA"/>
</dbReference>
<comment type="caution">
    <text evidence="2">The sequence shown here is derived from an EMBL/GenBank/DDBJ whole genome shotgun (WGS) entry which is preliminary data.</text>
</comment>
<dbReference type="PANTHER" id="PTHR15857:SF0">
    <property type="entry name" value="COMM DOMAIN-CONTAINING PROTEIN 2"/>
    <property type="match status" value="1"/>
</dbReference>
<evidence type="ECO:0000259" key="1">
    <source>
        <dbReference type="PROSITE" id="PS51269"/>
    </source>
</evidence>
<dbReference type="InterPro" id="IPR017920">
    <property type="entry name" value="COMM"/>
</dbReference>
<dbReference type="InterPro" id="IPR037354">
    <property type="entry name" value="Commd2"/>
</dbReference>
<feature type="domain" description="COMM" evidence="1">
    <location>
        <begin position="123"/>
        <end position="203"/>
    </location>
</feature>
<evidence type="ECO:0000313" key="3">
    <source>
        <dbReference type="Proteomes" id="UP001292094"/>
    </source>
</evidence>
<protein>
    <recommendedName>
        <fullName evidence="1">COMM domain-containing protein</fullName>
    </recommendedName>
</protein>
<dbReference type="PANTHER" id="PTHR15857">
    <property type="entry name" value="COMM DOMAIN CONTAINING PROTEIN 2"/>
    <property type="match status" value="1"/>
</dbReference>
<dbReference type="Pfam" id="PF07258">
    <property type="entry name" value="COMM_domain"/>
    <property type="match status" value="1"/>
</dbReference>